<keyword evidence="2" id="KW-1185">Reference proteome</keyword>
<sequence>MLVWASHGLLSQNELTFNECQNVLIELFAGPYNPTYEERPETNSILVRLYNSHVLRIVEDCIEAILTRRNISFIKGCGRVLHMMKNVELYGIEPILNTNKKLLSQILEIYSDEIRSNKKINRTIIKMLNASSEESAMDFAVAINYKLYSSR</sequence>
<name>A0A0C2MEY0_THEKT</name>
<dbReference type="AlphaFoldDB" id="A0A0C2MEY0"/>
<proteinExistence type="predicted"/>
<comment type="caution">
    <text evidence="1">The sequence shown here is derived from an EMBL/GenBank/DDBJ whole genome shotgun (WGS) entry which is preliminary data.</text>
</comment>
<gene>
    <name evidence="1" type="ORF">RF11_12154</name>
</gene>
<evidence type="ECO:0000313" key="2">
    <source>
        <dbReference type="Proteomes" id="UP000031668"/>
    </source>
</evidence>
<dbReference type="Proteomes" id="UP000031668">
    <property type="component" value="Unassembled WGS sequence"/>
</dbReference>
<accession>A0A0C2MEY0</accession>
<evidence type="ECO:0000313" key="1">
    <source>
        <dbReference type="EMBL" id="KII62949.1"/>
    </source>
</evidence>
<dbReference type="EMBL" id="JWZT01004836">
    <property type="protein sequence ID" value="KII62949.1"/>
    <property type="molecule type" value="Genomic_DNA"/>
</dbReference>
<protein>
    <submittedName>
        <fullName evidence="1">Uncharacterized protein</fullName>
    </submittedName>
</protein>
<organism evidence="1 2">
    <name type="scientific">Thelohanellus kitauei</name>
    <name type="common">Myxosporean</name>
    <dbReference type="NCBI Taxonomy" id="669202"/>
    <lineage>
        <taxon>Eukaryota</taxon>
        <taxon>Metazoa</taxon>
        <taxon>Cnidaria</taxon>
        <taxon>Myxozoa</taxon>
        <taxon>Myxosporea</taxon>
        <taxon>Bivalvulida</taxon>
        <taxon>Platysporina</taxon>
        <taxon>Myxobolidae</taxon>
        <taxon>Thelohanellus</taxon>
    </lineage>
</organism>
<reference evidence="1 2" key="1">
    <citation type="journal article" date="2014" name="Genome Biol. Evol.">
        <title>The genome of the myxosporean Thelohanellus kitauei shows adaptations to nutrient acquisition within its fish host.</title>
        <authorList>
            <person name="Yang Y."/>
            <person name="Xiong J."/>
            <person name="Zhou Z."/>
            <person name="Huo F."/>
            <person name="Miao W."/>
            <person name="Ran C."/>
            <person name="Liu Y."/>
            <person name="Zhang J."/>
            <person name="Feng J."/>
            <person name="Wang M."/>
            <person name="Wang M."/>
            <person name="Wang L."/>
            <person name="Yao B."/>
        </authorList>
    </citation>
    <scope>NUCLEOTIDE SEQUENCE [LARGE SCALE GENOMIC DNA]</scope>
    <source>
        <strain evidence="1">Wuqing</strain>
    </source>
</reference>